<gene>
    <name evidence="2" type="ORF">RHGRI_019247</name>
</gene>
<sequence>MLESSTENPTFNTYQIFPQKIVQTSHGEEADDGTPSSSSLPPLSLPPPPLTGDFCCRRSSSLLEIDEIDFSGVPSNTPSAAFSSASLICHSSRVGGVIGKSPWKSTQLKAIQWTAMDCFN</sequence>
<dbReference type="EMBL" id="JACTNZ010000007">
    <property type="protein sequence ID" value="KAG5538616.1"/>
    <property type="molecule type" value="Genomic_DNA"/>
</dbReference>
<protein>
    <submittedName>
        <fullName evidence="2">Uncharacterized protein</fullName>
    </submittedName>
</protein>
<feature type="region of interest" description="Disordered" evidence="1">
    <location>
        <begin position="22"/>
        <end position="50"/>
    </location>
</feature>
<evidence type="ECO:0000313" key="3">
    <source>
        <dbReference type="Proteomes" id="UP000823749"/>
    </source>
</evidence>
<accession>A0AAV6JBX2</accession>
<organism evidence="2 3">
    <name type="scientific">Rhododendron griersonianum</name>
    <dbReference type="NCBI Taxonomy" id="479676"/>
    <lineage>
        <taxon>Eukaryota</taxon>
        <taxon>Viridiplantae</taxon>
        <taxon>Streptophyta</taxon>
        <taxon>Embryophyta</taxon>
        <taxon>Tracheophyta</taxon>
        <taxon>Spermatophyta</taxon>
        <taxon>Magnoliopsida</taxon>
        <taxon>eudicotyledons</taxon>
        <taxon>Gunneridae</taxon>
        <taxon>Pentapetalae</taxon>
        <taxon>asterids</taxon>
        <taxon>Ericales</taxon>
        <taxon>Ericaceae</taxon>
        <taxon>Ericoideae</taxon>
        <taxon>Rhodoreae</taxon>
        <taxon>Rhododendron</taxon>
    </lineage>
</organism>
<keyword evidence="3" id="KW-1185">Reference proteome</keyword>
<dbReference type="Proteomes" id="UP000823749">
    <property type="component" value="Chromosome 7"/>
</dbReference>
<reference evidence="2" key="1">
    <citation type="submission" date="2020-08" db="EMBL/GenBank/DDBJ databases">
        <title>Plant Genome Project.</title>
        <authorList>
            <person name="Zhang R.-G."/>
        </authorList>
    </citation>
    <scope>NUCLEOTIDE SEQUENCE</scope>
    <source>
        <strain evidence="2">WSP0</strain>
        <tissue evidence="2">Leaf</tissue>
    </source>
</reference>
<comment type="caution">
    <text evidence="2">The sequence shown here is derived from an EMBL/GenBank/DDBJ whole genome shotgun (WGS) entry which is preliminary data.</text>
</comment>
<dbReference type="AlphaFoldDB" id="A0AAV6JBX2"/>
<name>A0AAV6JBX2_9ERIC</name>
<evidence type="ECO:0000256" key="1">
    <source>
        <dbReference type="SAM" id="MobiDB-lite"/>
    </source>
</evidence>
<proteinExistence type="predicted"/>
<evidence type="ECO:0000313" key="2">
    <source>
        <dbReference type="EMBL" id="KAG5538616.1"/>
    </source>
</evidence>